<proteinExistence type="predicted"/>
<gene>
    <name evidence="2" type="ORF">UCREL1_3047</name>
</gene>
<dbReference type="Proteomes" id="UP000012174">
    <property type="component" value="Unassembled WGS sequence"/>
</dbReference>
<dbReference type="EMBL" id="KB705995">
    <property type="protein sequence ID" value="EMR69937.1"/>
    <property type="molecule type" value="Genomic_DNA"/>
</dbReference>
<reference evidence="3" key="1">
    <citation type="journal article" date="2013" name="Genome Announc.">
        <title>Draft genome sequence of the grapevine dieback fungus Eutypa lata UCR-EL1.</title>
        <authorList>
            <person name="Blanco-Ulate B."/>
            <person name="Rolshausen P.E."/>
            <person name="Cantu D."/>
        </authorList>
    </citation>
    <scope>NUCLEOTIDE SEQUENCE [LARGE SCALE GENOMIC DNA]</scope>
    <source>
        <strain evidence="3">UCR-EL1</strain>
    </source>
</reference>
<protein>
    <submittedName>
        <fullName evidence="2">Uncharacterized protein</fullName>
    </submittedName>
</protein>
<accession>M7T022</accession>
<evidence type="ECO:0000313" key="3">
    <source>
        <dbReference type="Proteomes" id="UP000012174"/>
    </source>
</evidence>
<dbReference type="AlphaFoldDB" id="M7T022"/>
<evidence type="ECO:0000256" key="1">
    <source>
        <dbReference type="SAM" id="MobiDB-lite"/>
    </source>
</evidence>
<dbReference type="KEGG" id="ela:UCREL1_3047"/>
<name>M7T022_EUTLA</name>
<sequence>MIGLLENLMEEFGGKLDELNLGFTEFLTSYWGPRMHDVLAELHAAELTEEEMRAAESIGVTWHDESPSLEELEEELEEESEEELEEESEEELEEEELEEEELEEEEEEEEEQEIISRDQMEYWVRELNKIVERNGIPPIS</sequence>
<feature type="compositionally biased region" description="Acidic residues" evidence="1">
    <location>
        <begin position="67"/>
        <end position="113"/>
    </location>
</feature>
<organism evidence="2 3">
    <name type="scientific">Eutypa lata (strain UCR-EL1)</name>
    <name type="common">Grapevine dieback disease fungus</name>
    <name type="synonym">Eutypa armeniacae</name>
    <dbReference type="NCBI Taxonomy" id="1287681"/>
    <lineage>
        <taxon>Eukaryota</taxon>
        <taxon>Fungi</taxon>
        <taxon>Dikarya</taxon>
        <taxon>Ascomycota</taxon>
        <taxon>Pezizomycotina</taxon>
        <taxon>Sordariomycetes</taxon>
        <taxon>Xylariomycetidae</taxon>
        <taxon>Xylariales</taxon>
        <taxon>Diatrypaceae</taxon>
        <taxon>Eutypa</taxon>
    </lineage>
</organism>
<dbReference type="eggNOG" id="ENOG502QQE7">
    <property type="taxonomic scope" value="Eukaryota"/>
</dbReference>
<evidence type="ECO:0000313" key="2">
    <source>
        <dbReference type="EMBL" id="EMR69937.1"/>
    </source>
</evidence>
<dbReference type="HOGENOM" id="CLU_1835177_0_0_1"/>
<feature type="region of interest" description="Disordered" evidence="1">
    <location>
        <begin position="60"/>
        <end position="117"/>
    </location>
</feature>
<keyword evidence="3" id="KW-1185">Reference proteome</keyword>